<name>Q1YMR8_AURMS</name>
<comment type="caution">
    <text evidence="2">The sequence shown here is derived from an EMBL/GenBank/DDBJ whole genome shotgun (WGS) entry which is preliminary data.</text>
</comment>
<dbReference type="BioCyc" id="AURANTIMONAS:SI859A1_02128-MONOMER"/>
<dbReference type="Proteomes" id="UP000000321">
    <property type="component" value="Unassembled WGS sequence"/>
</dbReference>
<sequence length="278" mass="30728">MLTGLQAHGSCPGNGNQGRSFATDGDHAEQMDIRRRWRDRRSGQANGDGTGDRRRRGKRLAPRGGKQGTGAGLRQIGQVRVIQREPQFKIAVFARGILGQGPNRPGNAKQECQQVGERAHSVALGTQVAFDRHHSSKHVLAIRDVPIRRRSPQRQGGNEHQRLPAFDVVENVLHILQFGEEREPERRTTIRVLLLGKEFDLRHRSSMILDDPGQDILQGGLRDRNGVAGNVETGPILGCSGWGGHGRRGNSVTQIRKDVRLVRGFRCNILGQSVLVQS</sequence>
<reference evidence="2 3" key="1">
    <citation type="journal article" date="2008" name="Appl. Environ. Microbiol.">
        <title>Genomic insights into Mn(II) oxidation by the marine alphaproteobacterium Aurantimonas sp. strain SI85-9A1.</title>
        <authorList>
            <person name="Dick G.J."/>
            <person name="Podell S."/>
            <person name="Johnson H.A."/>
            <person name="Rivera-Espinoza Y."/>
            <person name="Bernier-Latmani R."/>
            <person name="McCarthy J.K."/>
            <person name="Torpey J.W."/>
            <person name="Clement B.G."/>
            <person name="Gaasterland T."/>
            <person name="Tebo B.M."/>
        </authorList>
    </citation>
    <scope>NUCLEOTIDE SEQUENCE [LARGE SCALE GENOMIC DNA]</scope>
    <source>
        <strain evidence="2 3">SI85-9A1</strain>
    </source>
</reference>
<proteinExistence type="predicted"/>
<feature type="region of interest" description="Disordered" evidence="1">
    <location>
        <begin position="1"/>
        <end position="72"/>
    </location>
</feature>
<evidence type="ECO:0000256" key="1">
    <source>
        <dbReference type="SAM" id="MobiDB-lite"/>
    </source>
</evidence>
<keyword evidence="3" id="KW-1185">Reference proteome</keyword>
<feature type="compositionally biased region" description="Basic and acidic residues" evidence="1">
    <location>
        <begin position="24"/>
        <end position="34"/>
    </location>
</feature>
<gene>
    <name evidence="2" type="ORF">SI859A1_02128</name>
</gene>
<protein>
    <submittedName>
        <fullName evidence="2">Uncharacterized protein</fullName>
    </submittedName>
</protein>
<organism evidence="2 3">
    <name type="scientific">Aurantimonas manganoxydans (strain ATCC BAA-1229 / DSM 21871 / SI85-9A1)</name>
    <dbReference type="NCBI Taxonomy" id="287752"/>
    <lineage>
        <taxon>Bacteria</taxon>
        <taxon>Pseudomonadati</taxon>
        <taxon>Pseudomonadota</taxon>
        <taxon>Alphaproteobacteria</taxon>
        <taxon>Hyphomicrobiales</taxon>
        <taxon>Aurantimonadaceae</taxon>
        <taxon>Aurantimonas</taxon>
    </lineage>
</organism>
<evidence type="ECO:0000313" key="3">
    <source>
        <dbReference type="Proteomes" id="UP000000321"/>
    </source>
</evidence>
<dbReference type="HOGENOM" id="CLU_1000457_0_0_5"/>
<evidence type="ECO:0000313" key="2">
    <source>
        <dbReference type="EMBL" id="EAS51313.1"/>
    </source>
</evidence>
<dbReference type="EMBL" id="AAPJ01000001">
    <property type="protein sequence ID" value="EAS51313.1"/>
    <property type="molecule type" value="Genomic_DNA"/>
</dbReference>
<dbReference type="AlphaFoldDB" id="Q1YMR8"/>
<accession>Q1YMR8</accession>